<proteinExistence type="predicted"/>
<feature type="compositionally biased region" description="Basic and acidic residues" evidence="1">
    <location>
        <begin position="1"/>
        <end position="21"/>
    </location>
</feature>
<reference evidence="2" key="1">
    <citation type="submission" date="2021-02" db="EMBL/GenBank/DDBJ databases">
        <authorList>
            <person name="Nowell W R."/>
        </authorList>
    </citation>
    <scope>NUCLEOTIDE SEQUENCE</scope>
</reference>
<organism evidence="2 3">
    <name type="scientific">Adineta steineri</name>
    <dbReference type="NCBI Taxonomy" id="433720"/>
    <lineage>
        <taxon>Eukaryota</taxon>
        <taxon>Metazoa</taxon>
        <taxon>Spiralia</taxon>
        <taxon>Gnathifera</taxon>
        <taxon>Rotifera</taxon>
        <taxon>Eurotatoria</taxon>
        <taxon>Bdelloidea</taxon>
        <taxon>Adinetida</taxon>
        <taxon>Adinetidae</taxon>
        <taxon>Adineta</taxon>
    </lineage>
</organism>
<keyword evidence="3" id="KW-1185">Reference proteome</keyword>
<evidence type="ECO:0000256" key="1">
    <source>
        <dbReference type="SAM" id="MobiDB-lite"/>
    </source>
</evidence>
<evidence type="ECO:0000313" key="3">
    <source>
        <dbReference type="Proteomes" id="UP000663832"/>
    </source>
</evidence>
<dbReference type="Proteomes" id="UP000663832">
    <property type="component" value="Unassembled WGS sequence"/>
</dbReference>
<dbReference type="EMBL" id="CAJNOM010000037">
    <property type="protein sequence ID" value="CAF0879806.1"/>
    <property type="molecule type" value="Genomic_DNA"/>
</dbReference>
<name>A0A813Y2K3_9BILA</name>
<sequence>MSSSSSDREASSSKANEEKVNVENLNKPKQVTVDESKKQSDQDIRKLEHAPELSRTAIHEYELESNQVALSTSDENILIYDTTKFILFNNKLEQIKELEWKEYDSSGILKIDDLTYLSCENSYLILTRSYIYELNIDSFTMKLIKGFSKKDKSDEEKIEFASITAHNEHIFVAYTDALAVSKWSWKPTVQLVNRWTKTKFVEETDKNILAIRTDGTHVGLLIKGDTTRLEVFDYNLATRIVHHLELSQTAIMLTALGNNQWLVIDSEQHELLLINEDNQIKKTQNKDSSPLNASRLANDHLVVKCQKPNKLQIFKLD</sequence>
<dbReference type="OrthoDB" id="10008984at2759"/>
<dbReference type="AlphaFoldDB" id="A0A813Y2K3"/>
<accession>A0A813Y2K3</accession>
<evidence type="ECO:0000313" key="2">
    <source>
        <dbReference type="EMBL" id="CAF0879806.1"/>
    </source>
</evidence>
<feature type="compositionally biased region" description="Basic and acidic residues" evidence="1">
    <location>
        <begin position="32"/>
        <end position="46"/>
    </location>
</feature>
<comment type="caution">
    <text evidence="2">The sequence shown here is derived from an EMBL/GenBank/DDBJ whole genome shotgun (WGS) entry which is preliminary data.</text>
</comment>
<protein>
    <submittedName>
        <fullName evidence="2">Uncharacterized protein</fullName>
    </submittedName>
</protein>
<feature type="region of interest" description="Disordered" evidence="1">
    <location>
        <begin position="1"/>
        <end position="46"/>
    </location>
</feature>
<gene>
    <name evidence="2" type="ORF">QVE165_LOCUS8350</name>
</gene>